<keyword evidence="11" id="KW-1185">Reference proteome</keyword>
<dbReference type="OrthoDB" id="3177005at2"/>
<comment type="caution">
    <text evidence="10">The sequence shown here is derived from an EMBL/GenBank/DDBJ whole genome shotgun (WGS) entry which is preliminary data.</text>
</comment>
<evidence type="ECO:0000256" key="3">
    <source>
        <dbReference type="ARBA" id="ARBA00022448"/>
    </source>
</evidence>
<accession>A0A2V3WFK2</accession>
<gene>
    <name evidence="10" type="ORF">DES38_101136</name>
</gene>
<evidence type="ECO:0000256" key="7">
    <source>
        <dbReference type="ARBA" id="ARBA00023136"/>
    </source>
</evidence>
<organism evidence="10 11">
    <name type="scientific">Streptohalobacillus salinus</name>
    <dbReference type="NCBI Taxonomy" id="621096"/>
    <lineage>
        <taxon>Bacteria</taxon>
        <taxon>Bacillati</taxon>
        <taxon>Bacillota</taxon>
        <taxon>Bacilli</taxon>
        <taxon>Bacillales</taxon>
        <taxon>Bacillaceae</taxon>
        <taxon>Streptohalobacillus</taxon>
    </lineage>
</organism>
<evidence type="ECO:0000256" key="4">
    <source>
        <dbReference type="ARBA" id="ARBA00022475"/>
    </source>
</evidence>
<evidence type="ECO:0000313" key="10">
    <source>
        <dbReference type="EMBL" id="PXW93055.1"/>
    </source>
</evidence>
<dbReference type="EMBL" id="QJJR01000001">
    <property type="protein sequence ID" value="PXW93055.1"/>
    <property type="molecule type" value="Genomic_DNA"/>
</dbReference>
<dbReference type="PANTHER" id="PTHR34979:SF1">
    <property type="entry name" value="INNER MEMBRANE PROTEIN YGAZ"/>
    <property type="match status" value="1"/>
</dbReference>
<dbReference type="PANTHER" id="PTHR34979">
    <property type="entry name" value="INNER MEMBRANE PROTEIN YGAZ"/>
    <property type="match status" value="1"/>
</dbReference>
<comment type="subcellular location">
    <subcellularLocation>
        <location evidence="1">Cell membrane</location>
        <topology evidence="1">Multi-pass membrane protein</topology>
    </subcellularLocation>
</comment>
<dbReference type="InterPro" id="IPR011606">
    <property type="entry name" value="Brnchd-chn_aa_trnsp_permease"/>
</dbReference>
<evidence type="ECO:0000313" key="11">
    <source>
        <dbReference type="Proteomes" id="UP000247922"/>
    </source>
</evidence>
<keyword evidence="6 8" id="KW-1133">Transmembrane helix</keyword>
<evidence type="ECO:0000256" key="2">
    <source>
        <dbReference type="ARBA" id="ARBA00010735"/>
    </source>
</evidence>
<feature type="transmembrane region" description="Helical" evidence="8">
    <location>
        <begin position="158"/>
        <end position="176"/>
    </location>
</feature>
<dbReference type="GO" id="GO:1903785">
    <property type="term" value="P:L-valine transmembrane transport"/>
    <property type="evidence" value="ECO:0007669"/>
    <property type="project" value="TreeGrafter"/>
</dbReference>
<evidence type="ECO:0000256" key="5">
    <source>
        <dbReference type="ARBA" id="ARBA00022692"/>
    </source>
</evidence>
<feature type="domain" description="WIF" evidence="9">
    <location>
        <begin position="137"/>
        <end position="224"/>
    </location>
</feature>
<feature type="transmembrane region" description="Helical" evidence="8">
    <location>
        <begin position="182"/>
        <end position="212"/>
    </location>
</feature>
<feature type="transmembrane region" description="Helical" evidence="8">
    <location>
        <begin position="7"/>
        <end position="28"/>
    </location>
</feature>
<protein>
    <submittedName>
        <fullName evidence="10">4-azaleucine resistance transporter AzlC</fullName>
    </submittedName>
</protein>
<dbReference type="Proteomes" id="UP000247922">
    <property type="component" value="Unassembled WGS sequence"/>
</dbReference>
<keyword evidence="7 8" id="KW-0472">Membrane</keyword>
<keyword evidence="3" id="KW-0813">Transport</keyword>
<evidence type="ECO:0000256" key="1">
    <source>
        <dbReference type="ARBA" id="ARBA00004651"/>
    </source>
</evidence>
<dbReference type="InterPro" id="IPR003306">
    <property type="entry name" value="WIF"/>
</dbReference>
<keyword evidence="4" id="KW-1003">Cell membrane</keyword>
<sequence>MKSFLKGMLAAVPIVIGYLPIALAYGVIATEAGLTVREITMMSVFVFGGASQFMIVNMMLASSLYIEIILATFVLNFRHFVMSFAMMHRLKEAPFFVKLVLGAQTTDESFSFFSLSDVDEDRDYHFFLGLFMAGYLAWVFGSLLGGFVGLLIPSKLGISFGVSLYAMFIALLVPAVKKAMRYLWIAVLAMVLNYSFSLVINSGFSLILATLLASTLNVFKKGEV</sequence>
<keyword evidence="5 8" id="KW-0812">Transmembrane</keyword>
<proteinExistence type="inferred from homology"/>
<name>A0A2V3WFK2_9BACI</name>
<evidence type="ECO:0000256" key="8">
    <source>
        <dbReference type="SAM" id="Phobius"/>
    </source>
</evidence>
<evidence type="ECO:0000256" key="6">
    <source>
        <dbReference type="ARBA" id="ARBA00022989"/>
    </source>
</evidence>
<dbReference type="PROSITE" id="PS50814">
    <property type="entry name" value="WIF"/>
    <property type="match status" value="1"/>
</dbReference>
<comment type="similarity">
    <text evidence="2">Belongs to the AzlC family.</text>
</comment>
<evidence type="ECO:0000259" key="9">
    <source>
        <dbReference type="PROSITE" id="PS50814"/>
    </source>
</evidence>
<dbReference type="GO" id="GO:0005886">
    <property type="term" value="C:plasma membrane"/>
    <property type="evidence" value="ECO:0007669"/>
    <property type="project" value="UniProtKB-SubCell"/>
</dbReference>
<dbReference type="Pfam" id="PF03591">
    <property type="entry name" value="AzlC"/>
    <property type="match status" value="1"/>
</dbReference>
<reference evidence="10 11" key="1">
    <citation type="submission" date="2018-05" db="EMBL/GenBank/DDBJ databases">
        <title>Genomic Encyclopedia of Type Strains, Phase IV (KMG-IV): sequencing the most valuable type-strain genomes for metagenomic binning, comparative biology and taxonomic classification.</title>
        <authorList>
            <person name="Goeker M."/>
        </authorList>
    </citation>
    <scope>NUCLEOTIDE SEQUENCE [LARGE SCALE GENOMIC DNA]</scope>
    <source>
        <strain evidence="10 11">DSM 22440</strain>
    </source>
</reference>
<dbReference type="RefSeq" id="WP_110250154.1">
    <property type="nucleotide sequence ID" value="NZ_QJJR01000001.1"/>
</dbReference>
<dbReference type="AlphaFoldDB" id="A0A2V3WFK2"/>
<feature type="transmembrane region" description="Helical" evidence="8">
    <location>
        <begin position="124"/>
        <end position="151"/>
    </location>
</feature>